<reference evidence="1" key="1">
    <citation type="submission" date="2022-01" db="EMBL/GenBank/DDBJ databases">
        <authorList>
            <person name="Braso-Vives M."/>
        </authorList>
    </citation>
    <scope>NUCLEOTIDE SEQUENCE</scope>
</reference>
<sequence>MRLLPTAVPVIFPRGQTGTKSETPRVIIDECMAISQEEPEQIPTDNDADVRDDVGGAQVAGMAGILVKTGKYWSELVGTGQNW</sequence>
<dbReference type="OrthoDB" id="426235at2759"/>
<gene>
    <name evidence="1" type="primary">Hypp9034</name>
    <name evidence="1" type="ORF">BLAG_LOCUS11726</name>
</gene>
<accession>A0A8J9ZCR5</accession>
<name>A0A8J9ZCR5_BRALA</name>
<protein>
    <submittedName>
        <fullName evidence="1">Hypp9034 protein</fullName>
    </submittedName>
</protein>
<dbReference type="Pfam" id="PF13242">
    <property type="entry name" value="Hydrolase_like"/>
    <property type="match status" value="1"/>
</dbReference>
<evidence type="ECO:0000313" key="1">
    <source>
        <dbReference type="EMBL" id="CAH1251289.1"/>
    </source>
</evidence>
<dbReference type="EMBL" id="OV696704">
    <property type="protein sequence ID" value="CAH1251289.1"/>
    <property type="molecule type" value="Genomic_DNA"/>
</dbReference>
<evidence type="ECO:0000313" key="2">
    <source>
        <dbReference type="Proteomes" id="UP000838412"/>
    </source>
</evidence>
<dbReference type="Proteomes" id="UP000838412">
    <property type="component" value="Chromosome 19"/>
</dbReference>
<organism evidence="1 2">
    <name type="scientific">Branchiostoma lanceolatum</name>
    <name type="common">Common lancelet</name>
    <name type="synonym">Amphioxus lanceolatum</name>
    <dbReference type="NCBI Taxonomy" id="7740"/>
    <lineage>
        <taxon>Eukaryota</taxon>
        <taxon>Metazoa</taxon>
        <taxon>Chordata</taxon>
        <taxon>Cephalochordata</taxon>
        <taxon>Leptocardii</taxon>
        <taxon>Amphioxiformes</taxon>
        <taxon>Branchiostomatidae</taxon>
        <taxon>Branchiostoma</taxon>
    </lineage>
</organism>
<dbReference type="AlphaFoldDB" id="A0A8J9ZCR5"/>
<proteinExistence type="predicted"/>
<keyword evidence="2" id="KW-1185">Reference proteome</keyword>